<evidence type="ECO:0000256" key="4">
    <source>
        <dbReference type="ARBA" id="ARBA00022723"/>
    </source>
</evidence>
<dbReference type="InterPro" id="IPR050364">
    <property type="entry name" value="Cytochrome_P450_fung"/>
</dbReference>
<dbReference type="GO" id="GO:0004497">
    <property type="term" value="F:monooxygenase activity"/>
    <property type="evidence" value="ECO:0007669"/>
    <property type="project" value="UniProtKB-KW"/>
</dbReference>
<dbReference type="GeneID" id="63754257"/>
<keyword evidence="7 9" id="KW-0503">Monooxygenase</keyword>
<evidence type="ECO:0000256" key="10">
    <source>
        <dbReference type="SAM" id="SignalP"/>
    </source>
</evidence>
<dbReference type="VEuPathDB" id="FungiDB:ASPWEDRAFT_588356"/>
<dbReference type="SUPFAM" id="SSF48264">
    <property type="entry name" value="Cytochrome P450"/>
    <property type="match status" value="1"/>
</dbReference>
<keyword evidence="5 9" id="KW-0560">Oxidoreductase</keyword>
<reference evidence="12" key="1">
    <citation type="journal article" date="2017" name="Genome Biol.">
        <title>Comparative genomics reveals high biological diversity and specific adaptations in the industrially and medically important fungal genus Aspergillus.</title>
        <authorList>
            <person name="de Vries R.P."/>
            <person name="Riley R."/>
            <person name="Wiebenga A."/>
            <person name="Aguilar-Osorio G."/>
            <person name="Amillis S."/>
            <person name="Uchima C.A."/>
            <person name="Anderluh G."/>
            <person name="Asadollahi M."/>
            <person name="Askin M."/>
            <person name="Barry K."/>
            <person name="Battaglia E."/>
            <person name="Bayram O."/>
            <person name="Benocci T."/>
            <person name="Braus-Stromeyer S.A."/>
            <person name="Caldana C."/>
            <person name="Canovas D."/>
            <person name="Cerqueira G.C."/>
            <person name="Chen F."/>
            <person name="Chen W."/>
            <person name="Choi C."/>
            <person name="Clum A."/>
            <person name="Dos Santos R.A."/>
            <person name="Damasio A.R."/>
            <person name="Diallinas G."/>
            <person name="Emri T."/>
            <person name="Fekete E."/>
            <person name="Flipphi M."/>
            <person name="Freyberg S."/>
            <person name="Gallo A."/>
            <person name="Gournas C."/>
            <person name="Habgood R."/>
            <person name="Hainaut M."/>
            <person name="Harispe M.L."/>
            <person name="Henrissat B."/>
            <person name="Hilden K.S."/>
            <person name="Hope R."/>
            <person name="Hossain A."/>
            <person name="Karabika E."/>
            <person name="Karaffa L."/>
            <person name="Karanyi Z."/>
            <person name="Krasevec N."/>
            <person name="Kuo A."/>
            <person name="Kusch H."/>
            <person name="LaButti K."/>
            <person name="Lagendijk E.L."/>
            <person name="Lapidus A."/>
            <person name="Levasseur A."/>
            <person name="Lindquist E."/>
            <person name="Lipzen A."/>
            <person name="Logrieco A.F."/>
            <person name="MacCabe A."/>
            <person name="Maekelae M.R."/>
            <person name="Malavazi I."/>
            <person name="Melin P."/>
            <person name="Meyer V."/>
            <person name="Mielnichuk N."/>
            <person name="Miskei M."/>
            <person name="Molnar A.P."/>
            <person name="Mule G."/>
            <person name="Ngan C.Y."/>
            <person name="Orejas M."/>
            <person name="Orosz E."/>
            <person name="Ouedraogo J.P."/>
            <person name="Overkamp K.M."/>
            <person name="Park H.-S."/>
            <person name="Perrone G."/>
            <person name="Piumi F."/>
            <person name="Punt P.J."/>
            <person name="Ram A.F."/>
            <person name="Ramon A."/>
            <person name="Rauscher S."/>
            <person name="Record E."/>
            <person name="Riano-Pachon D.M."/>
            <person name="Robert V."/>
            <person name="Roehrig J."/>
            <person name="Ruller R."/>
            <person name="Salamov A."/>
            <person name="Salih N.S."/>
            <person name="Samson R.A."/>
            <person name="Sandor E."/>
            <person name="Sanguinetti M."/>
            <person name="Schuetze T."/>
            <person name="Sepcic K."/>
            <person name="Shelest E."/>
            <person name="Sherlock G."/>
            <person name="Sophianopoulou V."/>
            <person name="Squina F.M."/>
            <person name="Sun H."/>
            <person name="Susca A."/>
            <person name="Todd R.B."/>
            <person name="Tsang A."/>
            <person name="Unkles S.E."/>
            <person name="van de Wiele N."/>
            <person name="van Rossen-Uffink D."/>
            <person name="Oliveira J.V."/>
            <person name="Vesth T.C."/>
            <person name="Visser J."/>
            <person name="Yu J.-H."/>
            <person name="Zhou M."/>
            <person name="Andersen M.R."/>
            <person name="Archer D.B."/>
            <person name="Baker S.E."/>
            <person name="Benoit I."/>
            <person name="Brakhage A.A."/>
            <person name="Braus G.H."/>
            <person name="Fischer R."/>
            <person name="Frisvad J.C."/>
            <person name="Goldman G.H."/>
            <person name="Houbraken J."/>
            <person name="Oakley B."/>
            <person name="Pocsi I."/>
            <person name="Scazzocchio C."/>
            <person name="Seiboth B."/>
            <person name="vanKuyk P.A."/>
            <person name="Wortman J."/>
            <person name="Dyer P.S."/>
            <person name="Grigoriev I.V."/>
        </authorList>
    </citation>
    <scope>NUCLEOTIDE SEQUENCE [LARGE SCALE GENOMIC DNA]</scope>
    <source>
        <strain evidence="12">DTO 134E9</strain>
    </source>
</reference>
<evidence type="ECO:0000256" key="1">
    <source>
        <dbReference type="ARBA" id="ARBA00001971"/>
    </source>
</evidence>
<dbReference type="InterPro" id="IPR001128">
    <property type="entry name" value="Cyt_P450"/>
</dbReference>
<keyword evidence="10" id="KW-0732">Signal</keyword>
<keyword evidence="3 8" id="KW-0349">Heme</keyword>
<dbReference type="RefSeq" id="XP_040686311.1">
    <property type="nucleotide sequence ID" value="XM_040838409.1"/>
</dbReference>
<evidence type="ECO:0000256" key="8">
    <source>
        <dbReference type="PIRSR" id="PIRSR602401-1"/>
    </source>
</evidence>
<evidence type="ECO:0000313" key="12">
    <source>
        <dbReference type="Proteomes" id="UP000184383"/>
    </source>
</evidence>
<proteinExistence type="inferred from homology"/>
<dbReference type="Gene3D" id="1.10.630.10">
    <property type="entry name" value="Cytochrome P450"/>
    <property type="match status" value="1"/>
</dbReference>
<dbReference type="GO" id="GO:0016705">
    <property type="term" value="F:oxidoreductase activity, acting on paired donors, with incorporation or reduction of molecular oxygen"/>
    <property type="evidence" value="ECO:0007669"/>
    <property type="project" value="InterPro"/>
</dbReference>
<keyword evidence="4 8" id="KW-0479">Metal-binding</keyword>
<comment type="cofactor">
    <cofactor evidence="1 8">
        <name>heme</name>
        <dbReference type="ChEBI" id="CHEBI:30413"/>
    </cofactor>
</comment>
<organism evidence="11 12">
    <name type="scientific">Aspergillus wentii DTO 134E9</name>
    <dbReference type="NCBI Taxonomy" id="1073089"/>
    <lineage>
        <taxon>Eukaryota</taxon>
        <taxon>Fungi</taxon>
        <taxon>Dikarya</taxon>
        <taxon>Ascomycota</taxon>
        <taxon>Pezizomycotina</taxon>
        <taxon>Eurotiomycetes</taxon>
        <taxon>Eurotiomycetidae</taxon>
        <taxon>Eurotiales</taxon>
        <taxon>Aspergillaceae</taxon>
        <taxon>Aspergillus</taxon>
        <taxon>Aspergillus subgen. Cremei</taxon>
    </lineage>
</organism>
<evidence type="ECO:0000256" key="3">
    <source>
        <dbReference type="ARBA" id="ARBA00022617"/>
    </source>
</evidence>
<dbReference type="Proteomes" id="UP000184383">
    <property type="component" value="Unassembled WGS sequence"/>
</dbReference>
<dbReference type="PANTHER" id="PTHR46300">
    <property type="entry name" value="P450, PUTATIVE (EUROFUNG)-RELATED-RELATED"/>
    <property type="match status" value="1"/>
</dbReference>
<dbReference type="AlphaFoldDB" id="A0A1L9RCJ4"/>
<keyword evidence="6 8" id="KW-0408">Iron</keyword>
<comment type="similarity">
    <text evidence="2 9">Belongs to the cytochrome P450 family.</text>
</comment>
<dbReference type="GO" id="GO:0020037">
    <property type="term" value="F:heme binding"/>
    <property type="evidence" value="ECO:0007669"/>
    <property type="project" value="InterPro"/>
</dbReference>
<dbReference type="InterPro" id="IPR002401">
    <property type="entry name" value="Cyt_P450_E_grp-I"/>
</dbReference>
<dbReference type="InterPro" id="IPR017972">
    <property type="entry name" value="Cyt_P450_CS"/>
</dbReference>
<feature type="binding site" description="axial binding residue" evidence="8">
    <location>
        <position position="415"/>
    </location>
    <ligand>
        <name>heme</name>
        <dbReference type="ChEBI" id="CHEBI:30413"/>
    </ligand>
    <ligandPart>
        <name>Fe</name>
        <dbReference type="ChEBI" id="CHEBI:18248"/>
    </ligandPart>
</feature>
<dbReference type="EMBL" id="KV878214">
    <property type="protein sequence ID" value="OJJ32634.1"/>
    <property type="molecule type" value="Genomic_DNA"/>
</dbReference>
<feature type="signal peptide" evidence="10">
    <location>
        <begin position="1"/>
        <end position="15"/>
    </location>
</feature>
<dbReference type="PROSITE" id="PS00086">
    <property type="entry name" value="CYTOCHROME_P450"/>
    <property type="match status" value="1"/>
</dbReference>
<evidence type="ECO:0000256" key="6">
    <source>
        <dbReference type="ARBA" id="ARBA00023004"/>
    </source>
</evidence>
<dbReference type="CDD" id="cd11065">
    <property type="entry name" value="CYP64-like"/>
    <property type="match status" value="1"/>
</dbReference>
<dbReference type="GO" id="GO:0005506">
    <property type="term" value="F:iron ion binding"/>
    <property type="evidence" value="ECO:0007669"/>
    <property type="project" value="InterPro"/>
</dbReference>
<evidence type="ECO:0000256" key="9">
    <source>
        <dbReference type="RuleBase" id="RU000461"/>
    </source>
</evidence>
<evidence type="ECO:0008006" key="13">
    <source>
        <dbReference type="Google" id="ProtNLM"/>
    </source>
</evidence>
<dbReference type="STRING" id="1073089.A0A1L9RCJ4"/>
<dbReference type="InterPro" id="IPR036396">
    <property type="entry name" value="Cyt_P450_sf"/>
</dbReference>
<evidence type="ECO:0000256" key="5">
    <source>
        <dbReference type="ARBA" id="ARBA00023002"/>
    </source>
</evidence>
<name>A0A1L9RCJ4_ASPWE</name>
<dbReference type="PRINTS" id="PR00463">
    <property type="entry name" value="EP450I"/>
</dbReference>
<accession>A0A1L9RCJ4</accession>
<protein>
    <recommendedName>
        <fullName evidence="13">Cytochrome P450</fullName>
    </recommendedName>
</protein>
<sequence length="496" mass="56229">MFAILLVILVFSIAGWRVLRPRPSKLPLPPGPNFVTALRAGNTDFKAFEEWTRQYGPVVSAQIGTRTYIILGTRQGAQDLLEKRGNIYSSRPASVLLDKYLSKGLAAAFMPYGREWRLNRRMHSSLLSARASETYHILQDVQSKQLLQGFLSNNNFSEAFHHYTSEVMFTLAFGKGQGKNDSDHQRLEQISEMVTFILQGASFGSTLLDLFPSFDLLPSFIWKWRTQASELHDKTKAAYTECCNTALESECWNWSHEIIQKKEVMELPWEHVCYSLGELYVAGVHTSKMVMEVFVQAVLLYPEVIQKAQKELDSVVGSDRLPTFEDIENLPYVNALISECLRWKPISPIAVPHAVIQDDEYMGYHIPKGATVVANQYGMNMDENVFENPTAFNPDRYVENPDLPVSAFGFGRRLCPGHRVARSTLFIVIVRVLWGYDITYDGEKPTAETNAASVKAVFKIRSAERQKVIEQEAASADTDEKWALNIIREKLKGIKE</sequence>
<dbReference type="PRINTS" id="PR00385">
    <property type="entry name" value="P450"/>
</dbReference>
<evidence type="ECO:0000313" key="11">
    <source>
        <dbReference type="EMBL" id="OJJ32634.1"/>
    </source>
</evidence>
<evidence type="ECO:0000256" key="2">
    <source>
        <dbReference type="ARBA" id="ARBA00010617"/>
    </source>
</evidence>
<feature type="chain" id="PRO_5013154713" description="Cytochrome P450" evidence="10">
    <location>
        <begin position="16"/>
        <end position="496"/>
    </location>
</feature>
<gene>
    <name evidence="11" type="ORF">ASPWEDRAFT_588356</name>
</gene>
<dbReference type="Pfam" id="PF00067">
    <property type="entry name" value="p450"/>
    <property type="match status" value="1"/>
</dbReference>
<evidence type="ECO:0000256" key="7">
    <source>
        <dbReference type="ARBA" id="ARBA00023033"/>
    </source>
</evidence>
<dbReference type="PANTHER" id="PTHR46300:SF1">
    <property type="entry name" value="P450, PUTATIVE (EUROFUNG)-RELATED"/>
    <property type="match status" value="1"/>
</dbReference>
<keyword evidence="12" id="KW-1185">Reference proteome</keyword>
<dbReference type="OrthoDB" id="1470350at2759"/>